<feature type="transmembrane region" description="Helical" evidence="2">
    <location>
        <begin position="66"/>
        <end position="86"/>
    </location>
</feature>
<feature type="transmembrane region" description="Helical" evidence="2">
    <location>
        <begin position="30"/>
        <end position="54"/>
    </location>
</feature>
<evidence type="ECO:0000256" key="2">
    <source>
        <dbReference type="SAM" id="Phobius"/>
    </source>
</evidence>
<feature type="transmembrane region" description="Helical" evidence="2">
    <location>
        <begin position="135"/>
        <end position="158"/>
    </location>
</feature>
<feature type="transmembrane region" description="Helical" evidence="2">
    <location>
        <begin position="98"/>
        <end position="115"/>
    </location>
</feature>
<feature type="region of interest" description="Disordered" evidence="1">
    <location>
        <begin position="1"/>
        <end position="25"/>
    </location>
</feature>
<evidence type="ECO:0000313" key="3">
    <source>
        <dbReference type="EMBL" id="KAK8963754.1"/>
    </source>
</evidence>
<comment type="caution">
    <text evidence="3">The sequence shown here is derived from an EMBL/GenBank/DDBJ whole genome shotgun (WGS) entry which is preliminary data.</text>
</comment>
<feature type="transmembrane region" description="Helical" evidence="2">
    <location>
        <begin position="187"/>
        <end position="210"/>
    </location>
</feature>
<protein>
    <submittedName>
        <fullName evidence="3">Uncharacterized protein</fullName>
    </submittedName>
</protein>
<organism evidence="3 4">
    <name type="scientific">Platanthera guangdongensis</name>
    <dbReference type="NCBI Taxonomy" id="2320717"/>
    <lineage>
        <taxon>Eukaryota</taxon>
        <taxon>Viridiplantae</taxon>
        <taxon>Streptophyta</taxon>
        <taxon>Embryophyta</taxon>
        <taxon>Tracheophyta</taxon>
        <taxon>Spermatophyta</taxon>
        <taxon>Magnoliopsida</taxon>
        <taxon>Liliopsida</taxon>
        <taxon>Asparagales</taxon>
        <taxon>Orchidaceae</taxon>
        <taxon>Orchidoideae</taxon>
        <taxon>Orchideae</taxon>
        <taxon>Orchidinae</taxon>
        <taxon>Platanthera</taxon>
    </lineage>
</organism>
<dbReference type="EMBL" id="JBBWWR010000007">
    <property type="protein sequence ID" value="KAK8963754.1"/>
    <property type="molecule type" value="Genomic_DNA"/>
</dbReference>
<sequence length="216" mass="24353">MAKDMEAGEASHDTPPNLPPSKTRRSQDPFLVVCRCFRFVTGAVALLCVVANILAAIRSFRNGSDIFGGIFRCYAVALAIFVAAAETEWSYILKFGRVFEYWVGRGMLQIFVAVMTRAFPDVSWDRRDLILLQEFASYLLLACGVIYIISGLLCIGFLKRARQQRDISRAEAARDLRVRNINKLHQLSLILGILAIFYRVVTLFCVAFSLSCLWLL</sequence>
<keyword evidence="2" id="KW-1133">Transmembrane helix</keyword>
<name>A0ABR2MJL3_9ASPA</name>
<keyword evidence="2" id="KW-0812">Transmembrane</keyword>
<keyword evidence="4" id="KW-1185">Reference proteome</keyword>
<feature type="compositionally biased region" description="Basic and acidic residues" evidence="1">
    <location>
        <begin position="1"/>
        <end position="12"/>
    </location>
</feature>
<keyword evidence="2" id="KW-0472">Membrane</keyword>
<accession>A0ABR2MJL3</accession>
<dbReference type="Proteomes" id="UP001412067">
    <property type="component" value="Unassembled WGS sequence"/>
</dbReference>
<reference evidence="3 4" key="1">
    <citation type="journal article" date="2022" name="Nat. Plants">
        <title>Genomes of leafy and leafless Platanthera orchids illuminate the evolution of mycoheterotrophy.</title>
        <authorList>
            <person name="Li M.H."/>
            <person name="Liu K.W."/>
            <person name="Li Z."/>
            <person name="Lu H.C."/>
            <person name="Ye Q.L."/>
            <person name="Zhang D."/>
            <person name="Wang J.Y."/>
            <person name="Li Y.F."/>
            <person name="Zhong Z.M."/>
            <person name="Liu X."/>
            <person name="Yu X."/>
            <person name="Liu D.K."/>
            <person name="Tu X.D."/>
            <person name="Liu B."/>
            <person name="Hao Y."/>
            <person name="Liao X.Y."/>
            <person name="Jiang Y.T."/>
            <person name="Sun W.H."/>
            <person name="Chen J."/>
            <person name="Chen Y.Q."/>
            <person name="Ai Y."/>
            <person name="Zhai J.W."/>
            <person name="Wu S.S."/>
            <person name="Zhou Z."/>
            <person name="Hsiao Y.Y."/>
            <person name="Wu W.L."/>
            <person name="Chen Y.Y."/>
            <person name="Lin Y.F."/>
            <person name="Hsu J.L."/>
            <person name="Li C.Y."/>
            <person name="Wang Z.W."/>
            <person name="Zhao X."/>
            <person name="Zhong W.Y."/>
            <person name="Ma X.K."/>
            <person name="Ma L."/>
            <person name="Huang J."/>
            <person name="Chen G.Z."/>
            <person name="Huang M.Z."/>
            <person name="Huang L."/>
            <person name="Peng D.H."/>
            <person name="Luo Y.B."/>
            <person name="Zou S.Q."/>
            <person name="Chen S.P."/>
            <person name="Lan S."/>
            <person name="Tsai W.C."/>
            <person name="Van de Peer Y."/>
            <person name="Liu Z.J."/>
        </authorList>
    </citation>
    <scope>NUCLEOTIDE SEQUENCE [LARGE SCALE GENOMIC DNA]</scope>
    <source>
        <strain evidence="3">Lor288</strain>
    </source>
</reference>
<proteinExistence type="predicted"/>
<evidence type="ECO:0000313" key="4">
    <source>
        <dbReference type="Proteomes" id="UP001412067"/>
    </source>
</evidence>
<gene>
    <name evidence="3" type="ORF">KSP40_PGU007380</name>
</gene>
<evidence type="ECO:0000256" key="1">
    <source>
        <dbReference type="SAM" id="MobiDB-lite"/>
    </source>
</evidence>
<dbReference type="PANTHER" id="PTHR34965:SF1">
    <property type="entry name" value="OS07G0118300 PROTEIN"/>
    <property type="match status" value="1"/>
</dbReference>
<dbReference type="PANTHER" id="PTHR34965">
    <property type="entry name" value="OS07G0118300 PROTEIN"/>
    <property type="match status" value="1"/>
</dbReference>